<evidence type="ECO:0000256" key="1">
    <source>
        <dbReference type="SAM" id="SignalP"/>
    </source>
</evidence>
<dbReference type="EMBL" id="JAVIJP010000066">
    <property type="protein sequence ID" value="KAL3620601.1"/>
    <property type="molecule type" value="Genomic_DNA"/>
</dbReference>
<accession>A0ABD3BSV9</accession>
<keyword evidence="1" id="KW-0732">Signal</keyword>
<gene>
    <name evidence="2" type="ORF">CASFOL_035513</name>
</gene>
<protein>
    <submittedName>
        <fullName evidence="2">Uncharacterized protein</fullName>
    </submittedName>
</protein>
<organism evidence="2 3">
    <name type="scientific">Castilleja foliolosa</name>
    <dbReference type="NCBI Taxonomy" id="1961234"/>
    <lineage>
        <taxon>Eukaryota</taxon>
        <taxon>Viridiplantae</taxon>
        <taxon>Streptophyta</taxon>
        <taxon>Embryophyta</taxon>
        <taxon>Tracheophyta</taxon>
        <taxon>Spermatophyta</taxon>
        <taxon>Magnoliopsida</taxon>
        <taxon>eudicotyledons</taxon>
        <taxon>Gunneridae</taxon>
        <taxon>Pentapetalae</taxon>
        <taxon>asterids</taxon>
        <taxon>lamiids</taxon>
        <taxon>Lamiales</taxon>
        <taxon>Orobanchaceae</taxon>
        <taxon>Pedicularideae</taxon>
        <taxon>Castillejinae</taxon>
        <taxon>Castilleja</taxon>
    </lineage>
</organism>
<feature type="chain" id="PRO_5044878470" evidence="1">
    <location>
        <begin position="26"/>
        <end position="148"/>
    </location>
</feature>
<dbReference type="PANTHER" id="PTHR33210:SF16">
    <property type="entry name" value="OS04G0517000 PROTEIN"/>
    <property type="match status" value="1"/>
</dbReference>
<evidence type="ECO:0000313" key="3">
    <source>
        <dbReference type="Proteomes" id="UP001632038"/>
    </source>
</evidence>
<dbReference type="Proteomes" id="UP001632038">
    <property type="component" value="Unassembled WGS sequence"/>
</dbReference>
<dbReference type="PANTHER" id="PTHR33210">
    <property type="entry name" value="PROTODERMAL FACTOR 1"/>
    <property type="match status" value="1"/>
</dbReference>
<reference evidence="3" key="1">
    <citation type="journal article" date="2024" name="IScience">
        <title>Strigolactones Initiate the Formation of Haustorium-like Structures in Castilleja.</title>
        <authorList>
            <person name="Buerger M."/>
            <person name="Peterson D."/>
            <person name="Chory J."/>
        </authorList>
    </citation>
    <scope>NUCLEOTIDE SEQUENCE [LARGE SCALE GENOMIC DNA]</scope>
</reference>
<sequence length="148" mass="16873">MMIMAYCKTPLFLLAVFVFMAIVSGQRTRPGFMYTRTRGSCTPRYWSRMIDSWPKMVPRKSTVSNVFGSRVFERYREDLTLLEAAAAGEDAFGKLLKQSTAALLNSYARKGYPYAAWEVKTLVIQALVSERAAAFQARRFREANENCV</sequence>
<keyword evidence="3" id="KW-1185">Reference proteome</keyword>
<feature type="signal peptide" evidence="1">
    <location>
        <begin position="1"/>
        <end position="25"/>
    </location>
</feature>
<evidence type="ECO:0000313" key="2">
    <source>
        <dbReference type="EMBL" id="KAL3620601.1"/>
    </source>
</evidence>
<dbReference type="AlphaFoldDB" id="A0ABD3BSV9"/>
<proteinExistence type="predicted"/>
<name>A0ABD3BSV9_9LAMI</name>
<comment type="caution">
    <text evidence="2">The sequence shown here is derived from an EMBL/GenBank/DDBJ whole genome shotgun (WGS) entry which is preliminary data.</text>
</comment>
<dbReference type="InterPro" id="IPR039923">
    <property type="entry name" value="Protodermal_1"/>
</dbReference>